<dbReference type="InterPro" id="IPR036412">
    <property type="entry name" value="HAD-like_sf"/>
</dbReference>
<name>A0ABW1AEN1_9ACTN</name>
<dbReference type="RefSeq" id="WP_378289553.1">
    <property type="nucleotide sequence ID" value="NZ_JBHSON010000101.1"/>
</dbReference>
<keyword evidence="2" id="KW-1185">Reference proteome</keyword>
<sequence length="228" mass="24099">MTSLKTLVQSSQAILLDFDGPVCHLFSGLPAHEIAEKIRSFLLDQGAVLPESMMSESNPLAFLGWVGLVAPHLLSDVEEIQTDAEIEAARLVEPTPGVAEMLRSATPLDLPVVIVTNNSAEAVETFLDRHLLGSSVTGIASRIKGRPDLMKPDAHLVLKGVEIAGHPAAACLLVGDSPTDMQAGIKAGVRCVGYAKRPARITELSEAGADFVVQSMESVAEVVTSLRA</sequence>
<dbReference type="Pfam" id="PF00702">
    <property type="entry name" value="Hydrolase"/>
    <property type="match status" value="1"/>
</dbReference>
<dbReference type="CDD" id="cd01427">
    <property type="entry name" value="HAD_like"/>
    <property type="match status" value="1"/>
</dbReference>
<dbReference type="SUPFAM" id="SSF56784">
    <property type="entry name" value="HAD-like"/>
    <property type="match status" value="1"/>
</dbReference>
<dbReference type="Proteomes" id="UP001596074">
    <property type="component" value="Unassembled WGS sequence"/>
</dbReference>
<dbReference type="Gene3D" id="3.40.50.1000">
    <property type="entry name" value="HAD superfamily/HAD-like"/>
    <property type="match status" value="1"/>
</dbReference>
<dbReference type="PANTHER" id="PTHR43434">
    <property type="entry name" value="PHOSPHOGLYCOLATE PHOSPHATASE"/>
    <property type="match status" value="1"/>
</dbReference>
<proteinExistence type="predicted"/>
<reference evidence="2" key="1">
    <citation type="journal article" date="2019" name="Int. J. Syst. Evol. Microbiol.">
        <title>The Global Catalogue of Microorganisms (GCM) 10K type strain sequencing project: providing services to taxonomists for standard genome sequencing and annotation.</title>
        <authorList>
            <consortium name="The Broad Institute Genomics Platform"/>
            <consortium name="The Broad Institute Genome Sequencing Center for Infectious Disease"/>
            <person name="Wu L."/>
            <person name="Ma J."/>
        </authorList>
    </citation>
    <scope>NUCLEOTIDE SEQUENCE [LARGE SCALE GENOMIC DNA]</scope>
    <source>
        <strain evidence="2">KCTC 42087</strain>
    </source>
</reference>
<accession>A0ABW1AEN1</accession>
<dbReference type="PANTHER" id="PTHR43434:SF1">
    <property type="entry name" value="PHOSPHOGLYCOLATE PHOSPHATASE"/>
    <property type="match status" value="1"/>
</dbReference>
<dbReference type="EMBL" id="JBHSON010000101">
    <property type="protein sequence ID" value="MFC5752992.1"/>
    <property type="molecule type" value="Genomic_DNA"/>
</dbReference>
<comment type="caution">
    <text evidence="1">The sequence shown here is derived from an EMBL/GenBank/DDBJ whole genome shotgun (WGS) entry which is preliminary data.</text>
</comment>
<organism evidence="1 2">
    <name type="scientific">Actinomadura rugatobispora</name>
    <dbReference type="NCBI Taxonomy" id="1994"/>
    <lineage>
        <taxon>Bacteria</taxon>
        <taxon>Bacillati</taxon>
        <taxon>Actinomycetota</taxon>
        <taxon>Actinomycetes</taxon>
        <taxon>Streptosporangiales</taxon>
        <taxon>Thermomonosporaceae</taxon>
        <taxon>Actinomadura</taxon>
    </lineage>
</organism>
<evidence type="ECO:0000313" key="1">
    <source>
        <dbReference type="EMBL" id="MFC5752992.1"/>
    </source>
</evidence>
<dbReference type="InterPro" id="IPR023214">
    <property type="entry name" value="HAD_sf"/>
</dbReference>
<gene>
    <name evidence="1" type="ORF">ACFPZN_45885</name>
</gene>
<dbReference type="GO" id="GO:0016787">
    <property type="term" value="F:hydrolase activity"/>
    <property type="evidence" value="ECO:0007669"/>
    <property type="project" value="UniProtKB-KW"/>
</dbReference>
<protein>
    <submittedName>
        <fullName evidence="1">HAD family hydrolase</fullName>
        <ecNumber evidence="1">3.-.-.-</ecNumber>
    </submittedName>
</protein>
<dbReference type="EC" id="3.-.-.-" evidence="1"/>
<keyword evidence="1" id="KW-0378">Hydrolase</keyword>
<dbReference type="InterPro" id="IPR050155">
    <property type="entry name" value="HAD-like_hydrolase_sf"/>
</dbReference>
<evidence type="ECO:0000313" key="2">
    <source>
        <dbReference type="Proteomes" id="UP001596074"/>
    </source>
</evidence>